<evidence type="ECO:0000313" key="7">
    <source>
        <dbReference type="EMBL" id="PAV26413.1"/>
    </source>
</evidence>
<dbReference type="EMBL" id="NMPM01000024">
    <property type="protein sequence ID" value="PAV26413.1"/>
    <property type="molecule type" value="Genomic_DNA"/>
</dbReference>
<dbReference type="OrthoDB" id="9808789at2"/>
<dbReference type="Proteomes" id="UP000245887">
    <property type="component" value="Unassembled WGS sequence"/>
</dbReference>
<gene>
    <name evidence="8" type="ORF">C8D92_102184</name>
    <name evidence="7" type="ORF">CF392_06160</name>
</gene>
<evidence type="ECO:0000256" key="4">
    <source>
        <dbReference type="ARBA" id="ARBA00022989"/>
    </source>
</evidence>
<feature type="transmembrane region" description="Helical" evidence="6">
    <location>
        <begin position="196"/>
        <end position="217"/>
    </location>
</feature>
<evidence type="ECO:0000313" key="10">
    <source>
        <dbReference type="Proteomes" id="UP000245887"/>
    </source>
</evidence>
<dbReference type="EMBL" id="QEKQ01000002">
    <property type="protein sequence ID" value="PVY78148.1"/>
    <property type="molecule type" value="Genomic_DNA"/>
</dbReference>
<dbReference type="GO" id="GO:0005886">
    <property type="term" value="C:plasma membrane"/>
    <property type="evidence" value="ECO:0007669"/>
    <property type="project" value="UniProtKB-SubCell"/>
</dbReference>
<feature type="transmembrane region" description="Helical" evidence="6">
    <location>
        <begin position="43"/>
        <end position="60"/>
    </location>
</feature>
<feature type="transmembrane region" description="Helical" evidence="6">
    <location>
        <begin position="80"/>
        <end position="102"/>
    </location>
</feature>
<feature type="transmembrane region" description="Helical" evidence="6">
    <location>
        <begin position="18"/>
        <end position="36"/>
    </location>
</feature>
<dbReference type="Proteomes" id="UP000218332">
    <property type="component" value="Unassembled WGS sequence"/>
</dbReference>
<evidence type="ECO:0000313" key="8">
    <source>
        <dbReference type="EMBL" id="PVY78148.1"/>
    </source>
</evidence>
<proteinExistence type="predicted"/>
<comment type="subcellular location">
    <subcellularLocation>
        <location evidence="1">Cell membrane</location>
        <topology evidence="1">Multi-pass membrane protein</topology>
    </subcellularLocation>
</comment>
<feature type="transmembrane region" description="Helical" evidence="6">
    <location>
        <begin position="237"/>
        <end position="259"/>
    </location>
</feature>
<feature type="transmembrane region" description="Helical" evidence="6">
    <location>
        <begin position="123"/>
        <end position="143"/>
    </location>
</feature>
<keyword evidence="4 6" id="KW-1133">Transmembrane helix</keyword>
<protein>
    <submittedName>
        <fullName evidence="8">Putative membrane protein</fullName>
    </submittedName>
</protein>
<feature type="transmembrane region" description="Helical" evidence="6">
    <location>
        <begin position="155"/>
        <end position="175"/>
    </location>
</feature>
<keyword evidence="5 6" id="KW-0472">Membrane</keyword>
<accession>A0A2A2I5V2</accession>
<dbReference type="RefSeq" id="WP_095610587.1">
    <property type="nucleotide sequence ID" value="NZ_NMPM01000024.1"/>
</dbReference>
<keyword evidence="3 6" id="KW-0812">Transmembrane</keyword>
<dbReference type="InterPro" id="IPR019108">
    <property type="entry name" value="Caa3_assmbl_CtaG-rel"/>
</dbReference>
<keyword evidence="9" id="KW-1185">Reference proteome</keyword>
<evidence type="ECO:0000256" key="2">
    <source>
        <dbReference type="ARBA" id="ARBA00022475"/>
    </source>
</evidence>
<evidence type="ECO:0000256" key="5">
    <source>
        <dbReference type="ARBA" id="ARBA00023136"/>
    </source>
</evidence>
<comment type="caution">
    <text evidence="7">The sequence shown here is derived from an EMBL/GenBank/DDBJ whole genome shotgun (WGS) entry which is preliminary data.</text>
</comment>
<evidence type="ECO:0000256" key="6">
    <source>
        <dbReference type="SAM" id="Phobius"/>
    </source>
</evidence>
<organism evidence="7 9">
    <name type="scientific">Tamilnaduibacter salinus</name>
    <dbReference type="NCBI Taxonomy" id="1484056"/>
    <lineage>
        <taxon>Bacteria</taxon>
        <taxon>Pseudomonadati</taxon>
        <taxon>Pseudomonadota</taxon>
        <taxon>Gammaproteobacteria</taxon>
        <taxon>Pseudomonadales</taxon>
        <taxon>Marinobacteraceae</taxon>
        <taxon>Tamilnaduibacter</taxon>
    </lineage>
</organism>
<name>A0A2A2I5V2_9GAMM</name>
<reference evidence="8 10" key="2">
    <citation type="submission" date="2018-04" db="EMBL/GenBank/DDBJ databases">
        <title>Genomic Encyclopedia of Type Strains, Phase IV (KMG-IV): sequencing the most valuable type-strain genomes for metagenomic binning, comparative biology and taxonomic classification.</title>
        <authorList>
            <person name="Goeker M."/>
        </authorList>
    </citation>
    <scope>NUCLEOTIDE SEQUENCE [LARGE SCALE GENOMIC DNA]</scope>
    <source>
        <strain evidence="8 10">DSM 28688</strain>
    </source>
</reference>
<keyword evidence="2" id="KW-1003">Cell membrane</keyword>
<dbReference type="AlphaFoldDB" id="A0A2A2I5V2"/>
<reference evidence="7 9" key="1">
    <citation type="submission" date="2017-07" db="EMBL/GenBank/DDBJ databases">
        <title>Tamlnaduibacter salinus (Mi-7) genome sequencing.</title>
        <authorList>
            <person name="Verma A."/>
            <person name="Krishnamurthi S."/>
        </authorList>
    </citation>
    <scope>NUCLEOTIDE SEQUENCE [LARGE SCALE GENOMIC DNA]</scope>
    <source>
        <strain evidence="7 9">Mi-7</strain>
    </source>
</reference>
<sequence>MAFDAAFLLPYDFSPLTILAYMAVLALYGIAILKLGPGERPGVVRIIAFLLGVLLCYAVMQTRYDYYAQYMFFIHRGQHLILHHLGPVLIALSNPLPVIRFWHARLPSSAALLLAPLNMIYRVLQQPVIAAVLFVGLIYFWLWPAVHFDAMLSRNLYWVMNWSMLIDGLLFWWLILDPRRPQKGRTLSYGMRNLMLVLVAIPQIALGAWIAFSRGTIYDVYAVCGRAWPMAAETDQFIGGVLTWVPPAMMSIIGILLVLRFMAVHSRADDHYRAVAGHQPDATNPVT</sequence>
<dbReference type="Pfam" id="PF09678">
    <property type="entry name" value="Caa3_CtaG"/>
    <property type="match status" value="1"/>
</dbReference>
<evidence type="ECO:0000256" key="1">
    <source>
        <dbReference type="ARBA" id="ARBA00004651"/>
    </source>
</evidence>
<evidence type="ECO:0000313" key="9">
    <source>
        <dbReference type="Proteomes" id="UP000218332"/>
    </source>
</evidence>
<evidence type="ECO:0000256" key="3">
    <source>
        <dbReference type="ARBA" id="ARBA00022692"/>
    </source>
</evidence>